<dbReference type="EMBL" id="JADBJN010000003">
    <property type="protein sequence ID" value="KAG5671921.1"/>
    <property type="molecule type" value="Genomic_DNA"/>
</dbReference>
<feature type="compositionally biased region" description="Low complexity" evidence="1">
    <location>
        <begin position="64"/>
        <end position="75"/>
    </location>
</feature>
<comment type="caution">
    <text evidence="3">The sequence shown here is derived from an EMBL/GenBank/DDBJ whole genome shotgun (WGS) entry which is preliminary data.</text>
</comment>
<keyword evidence="4" id="KW-1185">Reference proteome</keyword>
<feature type="compositionally biased region" description="Low complexity" evidence="1">
    <location>
        <begin position="101"/>
        <end position="114"/>
    </location>
</feature>
<gene>
    <name evidence="3" type="ORF">PVAND_002089</name>
</gene>
<feature type="signal peptide" evidence="2">
    <location>
        <begin position="1"/>
        <end position="24"/>
    </location>
</feature>
<organism evidence="3 4">
    <name type="scientific">Polypedilum vanderplanki</name>
    <name type="common">Sleeping chironomid midge</name>
    <dbReference type="NCBI Taxonomy" id="319348"/>
    <lineage>
        <taxon>Eukaryota</taxon>
        <taxon>Metazoa</taxon>
        <taxon>Ecdysozoa</taxon>
        <taxon>Arthropoda</taxon>
        <taxon>Hexapoda</taxon>
        <taxon>Insecta</taxon>
        <taxon>Pterygota</taxon>
        <taxon>Neoptera</taxon>
        <taxon>Endopterygota</taxon>
        <taxon>Diptera</taxon>
        <taxon>Nematocera</taxon>
        <taxon>Chironomoidea</taxon>
        <taxon>Chironomidae</taxon>
        <taxon>Chironominae</taxon>
        <taxon>Polypedilum</taxon>
        <taxon>Polypedilum</taxon>
    </lineage>
</organism>
<feature type="compositionally biased region" description="Polar residues" evidence="1">
    <location>
        <begin position="43"/>
        <end position="63"/>
    </location>
</feature>
<dbReference type="AlphaFoldDB" id="A0A9J6BPW7"/>
<feature type="region of interest" description="Disordered" evidence="1">
    <location>
        <begin position="43"/>
        <end position="135"/>
    </location>
</feature>
<evidence type="ECO:0000256" key="1">
    <source>
        <dbReference type="SAM" id="MobiDB-lite"/>
    </source>
</evidence>
<keyword evidence="2" id="KW-0732">Signal</keyword>
<evidence type="ECO:0000313" key="4">
    <source>
        <dbReference type="Proteomes" id="UP001107558"/>
    </source>
</evidence>
<feature type="compositionally biased region" description="Polar residues" evidence="1">
    <location>
        <begin position="122"/>
        <end position="135"/>
    </location>
</feature>
<evidence type="ECO:0000313" key="3">
    <source>
        <dbReference type="EMBL" id="KAG5671921.1"/>
    </source>
</evidence>
<dbReference type="OrthoDB" id="7744205at2759"/>
<proteinExistence type="predicted"/>
<accession>A0A9J6BPW7</accession>
<dbReference type="Proteomes" id="UP001107558">
    <property type="component" value="Chromosome 3"/>
</dbReference>
<feature type="chain" id="PRO_5039946288" evidence="2">
    <location>
        <begin position="25"/>
        <end position="135"/>
    </location>
</feature>
<name>A0A9J6BPW7_POLVA</name>
<reference evidence="3" key="1">
    <citation type="submission" date="2021-03" db="EMBL/GenBank/DDBJ databases">
        <title>Chromosome level genome of the anhydrobiotic midge Polypedilum vanderplanki.</title>
        <authorList>
            <person name="Yoshida Y."/>
            <person name="Kikawada T."/>
            <person name="Gusev O."/>
        </authorList>
    </citation>
    <scope>NUCLEOTIDE SEQUENCE</scope>
    <source>
        <strain evidence="3">NIAS01</strain>
        <tissue evidence="3">Whole body or cell culture</tissue>
    </source>
</reference>
<evidence type="ECO:0000256" key="2">
    <source>
        <dbReference type="SAM" id="SignalP"/>
    </source>
</evidence>
<protein>
    <submittedName>
        <fullName evidence="3">Uncharacterized protein</fullName>
    </submittedName>
</protein>
<sequence length="135" mass="15063">MDALFVFFMLITIFFLCVLCGCCSKSEEQPAFQTPVVVTSTTYQPPGSNHTIIQNTSRTNDTSQQLPYPIQQQMPMPYPTNIPYNPMQQQPSAPYPPVAPYPQMQAPPAMDPPSYVEAMEQFQKQPSSKPNNGGN</sequence>